<dbReference type="InterPro" id="IPR002404">
    <property type="entry name" value="IRS_PTB"/>
</dbReference>
<dbReference type="SMART" id="SM00310">
    <property type="entry name" value="PTBI"/>
    <property type="match status" value="1"/>
</dbReference>
<evidence type="ECO:0000256" key="3">
    <source>
        <dbReference type="SAM" id="MobiDB-lite"/>
    </source>
</evidence>
<dbReference type="InterPro" id="IPR050996">
    <property type="entry name" value="Docking_Protein_DOK"/>
</dbReference>
<dbReference type="PROSITE" id="PS50003">
    <property type="entry name" value="PH_DOMAIN"/>
    <property type="match status" value="1"/>
</dbReference>
<comment type="similarity">
    <text evidence="1">Belongs to the DOK family. Type A subfamily.</text>
</comment>
<dbReference type="InterPro" id="IPR011993">
    <property type="entry name" value="PH-like_dom_sf"/>
</dbReference>
<dbReference type="Gene3D" id="2.30.29.30">
    <property type="entry name" value="Pleckstrin-homology domain (PH domain)/Phosphotyrosine-binding domain (PTB)"/>
    <property type="match status" value="2"/>
</dbReference>
<sequence>MEGTIAKQGSLYYQHQHRFGKKWKKVWGILHGEASSGVARLELYDGSQPPESSRKPEYWRLVQMSDCVSVSDRCGENSPKDTRAFSIETAQRVYLLASEAIEQPAWVKALCSLAFPQVNLQFSRKMVGPYLPLMARRCILLPFIPRENVLYSTSRETKPGQFVVRIRQTDASSRCGLSGTYALSADCNCLSLKDRQTEKLLYSWPYPFLRRFGRDKTMFSFEAGRRCTSGEGQFEFETPLGSQIFQAIETAISSQRKDNSSTSGYEQYSEVTNPGTRPSAPSLRKAISQPPPCSQGSGNTESTLLESEYAIPFDKVARDLLATGFGGLLGPVPPAQGKIKNSHKAEHIYDEPEVPSNPVYDEPESMRVEAWKTQATDAFETGYEYPYLPGWDDYAVPRGGGTNSKKEKQEGEIDEWGNEMHDEGDYDNITLKGSRKS</sequence>
<dbReference type="EMBL" id="OW240914">
    <property type="protein sequence ID" value="CAH2275084.1"/>
    <property type="molecule type" value="Genomic_DNA"/>
</dbReference>
<dbReference type="CDD" id="cd01203">
    <property type="entry name" value="PTB_DOK1_DOK2_DOK3"/>
    <property type="match status" value="1"/>
</dbReference>
<dbReference type="GO" id="GO:0007169">
    <property type="term" value="P:cell surface receptor protein tyrosine kinase signaling pathway"/>
    <property type="evidence" value="ECO:0007669"/>
    <property type="project" value="TreeGrafter"/>
</dbReference>
<feature type="domain" description="PH" evidence="4">
    <location>
        <begin position="4"/>
        <end position="115"/>
    </location>
</feature>
<reference evidence="6" key="1">
    <citation type="submission" date="2022-03" db="EMBL/GenBank/DDBJ databases">
        <authorList>
            <person name="Alioto T."/>
            <person name="Alioto T."/>
            <person name="Gomez Garrido J."/>
        </authorList>
    </citation>
    <scope>NUCLEOTIDE SEQUENCE</scope>
</reference>
<dbReference type="SMART" id="SM01244">
    <property type="entry name" value="IRS"/>
    <property type="match status" value="1"/>
</dbReference>
<dbReference type="InterPro" id="IPR001849">
    <property type="entry name" value="PH_domain"/>
</dbReference>
<accession>A0AAD1RMZ8</accession>
<evidence type="ECO:0000259" key="4">
    <source>
        <dbReference type="PROSITE" id="PS50003"/>
    </source>
</evidence>
<dbReference type="GO" id="GO:0007265">
    <property type="term" value="P:Ras protein signal transduction"/>
    <property type="evidence" value="ECO:0007669"/>
    <property type="project" value="TreeGrafter"/>
</dbReference>
<organism evidence="6 7">
    <name type="scientific">Pelobates cultripes</name>
    <name type="common">Western spadefoot toad</name>
    <dbReference type="NCBI Taxonomy" id="61616"/>
    <lineage>
        <taxon>Eukaryota</taxon>
        <taxon>Metazoa</taxon>
        <taxon>Chordata</taxon>
        <taxon>Craniata</taxon>
        <taxon>Vertebrata</taxon>
        <taxon>Euteleostomi</taxon>
        <taxon>Amphibia</taxon>
        <taxon>Batrachia</taxon>
        <taxon>Anura</taxon>
        <taxon>Pelobatoidea</taxon>
        <taxon>Pelobatidae</taxon>
        <taxon>Pelobates</taxon>
    </lineage>
</organism>
<evidence type="ECO:0000259" key="5">
    <source>
        <dbReference type="PROSITE" id="PS51064"/>
    </source>
</evidence>
<dbReference type="PROSITE" id="PS51064">
    <property type="entry name" value="IRS_PTB"/>
    <property type="match status" value="1"/>
</dbReference>
<dbReference type="PANTHER" id="PTHR21258">
    <property type="entry name" value="DOCKING PROTEIN RELATED"/>
    <property type="match status" value="1"/>
</dbReference>
<name>A0AAD1RMZ8_PELCU</name>
<dbReference type="SMART" id="SM00233">
    <property type="entry name" value="PH"/>
    <property type="match status" value="1"/>
</dbReference>
<keyword evidence="2" id="KW-0597">Phosphoprotein</keyword>
<feature type="region of interest" description="Disordered" evidence="3">
    <location>
        <begin position="253"/>
        <end position="300"/>
    </location>
</feature>
<protein>
    <submittedName>
        <fullName evidence="6">Docking 2</fullName>
    </submittedName>
</protein>
<gene>
    <name evidence="6" type="ORF">PECUL_23A026375</name>
</gene>
<dbReference type="GO" id="GO:0043410">
    <property type="term" value="P:positive regulation of MAPK cascade"/>
    <property type="evidence" value="ECO:0007669"/>
    <property type="project" value="TreeGrafter"/>
</dbReference>
<evidence type="ECO:0000256" key="2">
    <source>
        <dbReference type="ARBA" id="ARBA00022553"/>
    </source>
</evidence>
<dbReference type="AlphaFoldDB" id="A0AAD1RMZ8"/>
<evidence type="ECO:0000313" key="6">
    <source>
        <dbReference type="EMBL" id="CAH2275084.1"/>
    </source>
</evidence>
<dbReference type="GO" id="GO:0005737">
    <property type="term" value="C:cytoplasm"/>
    <property type="evidence" value="ECO:0007669"/>
    <property type="project" value="TreeGrafter"/>
</dbReference>
<dbReference type="Pfam" id="PF00169">
    <property type="entry name" value="PH"/>
    <property type="match status" value="1"/>
</dbReference>
<feature type="compositionally biased region" description="Polar residues" evidence="3">
    <location>
        <begin position="260"/>
        <end position="276"/>
    </location>
</feature>
<dbReference type="Proteomes" id="UP001295444">
    <property type="component" value="Chromosome 03"/>
</dbReference>
<dbReference type="InterPro" id="IPR037751">
    <property type="entry name" value="Dok1/2/3_PTB"/>
</dbReference>
<evidence type="ECO:0000313" key="7">
    <source>
        <dbReference type="Proteomes" id="UP001295444"/>
    </source>
</evidence>
<proteinExistence type="inferred from homology"/>
<feature type="domain" description="IRS-type PTB" evidence="5">
    <location>
        <begin position="158"/>
        <end position="262"/>
    </location>
</feature>
<evidence type="ECO:0000256" key="1">
    <source>
        <dbReference type="ARBA" id="ARBA00010955"/>
    </source>
</evidence>
<feature type="region of interest" description="Disordered" evidence="3">
    <location>
        <begin position="397"/>
        <end position="437"/>
    </location>
</feature>
<dbReference type="SUPFAM" id="SSF50729">
    <property type="entry name" value="PH domain-like"/>
    <property type="match status" value="2"/>
</dbReference>
<dbReference type="Pfam" id="PF02174">
    <property type="entry name" value="IRS"/>
    <property type="match status" value="1"/>
</dbReference>
<keyword evidence="7" id="KW-1185">Reference proteome</keyword>
<dbReference type="PANTHER" id="PTHR21258:SF14">
    <property type="entry name" value="DOCKING PROTEIN 2"/>
    <property type="match status" value="1"/>
</dbReference>